<accession>J9XNB4</accession>
<keyword evidence="3" id="KW-0964">Secreted</keyword>
<evidence type="ECO:0000256" key="8">
    <source>
        <dbReference type="SAM" id="SignalP"/>
    </source>
</evidence>
<evidence type="ECO:0000256" key="6">
    <source>
        <dbReference type="ARBA" id="ARBA00022859"/>
    </source>
</evidence>
<evidence type="ECO:0000256" key="3">
    <source>
        <dbReference type="ARBA" id="ARBA00022525"/>
    </source>
</evidence>
<keyword evidence="7" id="KW-0044">Antibiotic</keyword>
<proteinExistence type="evidence at transcript level"/>
<dbReference type="GO" id="GO:0042742">
    <property type="term" value="P:defense response to bacterium"/>
    <property type="evidence" value="ECO:0007669"/>
    <property type="project" value="UniProtKB-KW"/>
</dbReference>
<sequence length="231" mass="25626">MFAKLFIVSVLMVGVNSRYLLIEEPSYYSEHYEEQPDKWGSSRVRRQAGKVSVSSDGTSGVMLKAPLNKDGTLSAVSSVDLTNKLKLGASSIGLAYDHKDGHGATLSHTHTPDYGDRLTATGTRNFIKNDNHDLSLTAIATRDFPNHPQLPPHNSFGGSVDYMYKNKIGASAGAMHTDLFKRNDYSLGGKLNVFKTDTSSLDFNAGWRKMDMPHFRTSWEPSTSFIFSKYF</sequence>
<evidence type="ECO:0000256" key="4">
    <source>
        <dbReference type="ARBA" id="ARBA00022529"/>
    </source>
</evidence>
<keyword evidence="8" id="KW-0732">Signal</keyword>
<reference evidence="10" key="1">
    <citation type="submission" date="2012-07" db="EMBL/GenBank/DDBJ databases">
        <title>Isolation of three attacins from immune-challenged Antheraea yamamai larvae hemolymph.</title>
        <authorList>
            <person name="Kim S.-R."/>
            <person name="Hwang J.-S."/>
            <person name="Park S.-W."/>
            <person name="Choi K.-H."/>
            <person name="Kang P.-D."/>
            <person name="Goo T.-W."/>
        </authorList>
    </citation>
    <scope>NUCLEOTIDE SEQUENCE</scope>
</reference>
<comment type="similarity">
    <text evidence="2">Belongs to the attacin/sarcotoxin-2 family.</text>
</comment>
<dbReference type="GO" id="GO:0005576">
    <property type="term" value="C:extracellular region"/>
    <property type="evidence" value="ECO:0007669"/>
    <property type="project" value="UniProtKB-SubCell"/>
</dbReference>
<comment type="subcellular location">
    <subcellularLocation>
        <location evidence="1">Secreted</location>
    </subcellularLocation>
</comment>
<feature type="domain" description="Attacin C-terminal" evidence="9">
    <location>
        <begin position="112"/>
        <end position="231"/>
    </location>
</feature>
<dbReference type="Pfam" id="PF03769">
    <property type="entry name" value="Attacin_C"/>
    <property type="match status" value="1"/>
</dbReference>
<evidence type="ECO:0000256" key="5">
    <source>
        <dbReference type="ARBA" id="ARBA00022588"/>
    </source>
</evidence>
<evidence type="ECO:0000256" key="1">
    <source>
        <dbReference type="ARBA" id="ARBA00004613"/>
    </source>
</evidence>
<evidence type="ECO:0000256" key="7">
    <source>
        <dbReference type="ARBA" id="ARBA00023022"/>
    </source>
</evidence>
<dbReference type="AlphaFoldDB" id="J9XNB4"/>
<organism evidence="10">
    <name type="scientific">Antheraea yamamai</name>
    <name type="common">Japanese oak silkmoth</name>
    <dbReference type="NCBI Taxonomy" id="7121"/>
    <lineage>
        <taxon>Eukaryota</taxon>
        <taxon>Metazoa</taxon>
        <taxon>Ecdysozoa</taxon>
        <taxon>Arthropoda</taxon>
        <taxon>Hexapoda</taxon>
        <taxon>Insecta</taxon>
        <taxon>Pterygota</taxon>
        <taxon>Neoptera</taxon>
        <taxon>Endopterygota</taxon>
        <taxon>Lepidoptera</taxon>
        <taxon>Glossata</taxon>
        <taxon>Ditrysia</taxon>
        <taxon>Bombycoidea</taxon>
        <taxon>Saturniidae</taxon>
        <taxon>Saturniinae</taxon>
        <taxon>Saturniini</taxon>
        <taxon>Antheraea</taxon>
    </lineage>
</organism>
<dbReference type="GO" id="GO:0045087">
    <property type="term" value="P:innate immune response"/>
    <property type="evidence" value="ECO:0007669"/>
    <property type="project" value="UniProtKB-KW"/>
</dbReference>
<keyword evidence="5" id="KW-0399">Innate immunity</keyword>
<protein>
    <submittedName>
        <fullName evidence="10">Attacin-1</fullName>
    </submittedName>
</protein>
<dbReference type="EMBL" id="JX294492">
    <property type="protein sequence ID" value="AFS30774.1"/>
    <property type="molecule type" value="mRNA"/>
</dbReference>
<dbReference type="InterPro" id="IPR005521">
    <property type="entry name" value="Attacin_C"/>
</dbReference>
<evidence type="ECO:0000256" key="2">
    <source>
        <dbReference type="ARBA" id="ARBA00007550"/>
    </source>
</evidence>
<evidence type="ECO:0000259" key="9">
    <source>
        <dbReference type="Pfam" id="PF03769"/>
    </source>
</evidence>
<name>J9XNB4_ANTYA</name>
<keyword evidence="4" id="KW-0929">Antimicrobial</keyword>
<evidence type="ECO:0000313" key="10">
    <source>
        <dbReference type="EMBL" id="AFS30774.1"/>
    </source>
</evidence>
<feature type="signal peptide" evidence="8">
    <location>
        <begin position="1"/>
        <end position="17"/>
    </location>
</feature>
<keyword evidence="6" id="KW-0391">Immunity</keyword>
<feature type="chain" id="PRO_5003828167" evidence="8">
    <location>
        <begin position="18"/>
        <end position="231"/>
    </location>
</feature>